<protein>
    <recommendedName>
        <fullName evidence="4">Transmembrane protein</fullName>
    </recommendedName>
</protein>
<keyword evidence="1" id="KW-0472">Membrane</keyword>
<feature type="transmembrane region" description="Helical" evidence="1">
    <location>
        <begin position="62"/>
        <end position="79"/>
    </location>
</feature>
<feature type="transmembrane region" description="Helical" evidence="1">
    <location>
        <begin position="31"/>
        <end position="50"/>
    </location>
</feature>
<feature type="transmembrane region" description="Helical" evidence="1">
    <location>
        <begin position="122"/>
        <end position="143"/>
    </location>
</feature>
<feature type="transmembrane region" description="Helical" evidence="1">
    <location>
        <begin position="99"/>
        <end position="116"/>
    </location>
</feature>
<accession>A0ABX5XZP8</accession>
<name>A0ABX5XZP8_9BACT</name>
<organism evidence="2 3">
    <name type="scientific">Stieleria magnilauensis</name>
    <dbReference type="NCBI Taxonomy" id="2527963"/>
    <lineage>
        <taxon>Bacteria</taxon>
        <taxon>Pseudomonadati</taxon>
        <taxon>Planctomycetota</taxon>
        <taxon>Planctomycetia</taxon>
        <taxon>Pirellulales</taxon>
        <taxon>Pirellulaceae</taxon>
        <taxon>Stieleria</taxon>
    </lineage>
</organism>
<gene>
    <name evidence="2" type="ORF">TBK1r_65550</name>
</gene>
<keyword evidence="1" id="KW-1133">Transmembrane helix</keyword>
<evidence type="ECO:0000256" key="1">
    <source>
        <dbReference type="SAM" id="Phobius"/>
    </source>
</evidence>
<reference evidence="2 3" key="1">
    <citation type="submission" date="2019-02" db="EMBL/GenBank/DDBJ databases">
        <title>Deep-cultivation of Planctomycetes and their phenomic and genomic characterization uncovers novel biology.</title>
        <authorList>
            <person name="Wiegand S."/>
            <person name="Jogler M."/>
            <person name="Boedeker C."/>
            <person name="Pinto D."/>
            <person name="Vollmers J."/>
            <person name="Rivas-Marin E."/>
            <person name="Kohn T."/>
            <person name="Peeters S.H."/>
            <person name="Heuer A."/>
            <person name="Rast P."/>
            <person name="Oberbeckmann S."/>
            <person name="Bunk B."/>
            <person name="Jeske O."/>
            <person name="Meyerdierks A."/>
            <person name="Storesund J.E."/>
            <person name="Kallscheuer N."/>
            <person name="Luecker S."/>
            <person name="Lage O.M."/>
            <person name="Pohl T."/>
            <person name="Merkel B.J."/>
            <person name="Hornburger P."/>
            <person name="Mueller R.-W."/>
            <person name="Bruemmer F."/>
            <person name="Labrenz M."/>
            <person name="Spormann A.M."/>
            <person name="Op den Camp H."/>
            <person name="Overmann J."/>
            <person name="Amann R."/>
            <person name="Jetten M.S.M."/>
            <person name="Mascher T."/>
            <person name="Medema M.H."/>
            <person name="Devos D.P."/>
            <person name="Kaster A.-K."/>
            <person name="Ovreas L."/>
            <person name="Rohde M."/>
            <person name="Galperin M.Y."/>
            <person name="Jogler C."/>
        </authorList>
    </citation>
    <scope>NUCLEOTIDE SEQUENCE [LARGE SCALE GENOMIC DNA]</scope>
    <source>
        <strain evidence="2 3">TBK1r</strain>
    </source>
</reference>
<sequence length="150" mass="16106">MKHDVNPYTPPGDVGSELPALRTAKKHRGPLLYFALAGIATAIIAVPLIVPRSLAVKDDPNPIGYLLILLSMPVGGLVFRLRSRKWPIDRTVRKRQITACFATLLLPLSVGVLTGLRGQGLHMTVLSGVVSLTLMAGILISGLRRGRNVA</sequence>
<evidence type="ECO:0000313" key="3">
    <source>
        <dbReference type="Proteomes" id="UP000318081"/>
    </source>
</evidence>
<dbReference type="EMBL" id="CP036432">
    <property type="protein sequence ID" value="QDV87524.1"/>
    <property type="molecule type" value="Genomic_DNA"/>
</dbReference>
<dbReference type="Proteomes" id="UP000318081">
    <property type="component" value="Chromosome"/>
</dbReference>
<keyword evidence="1" id="KW-0812">Transmembrane</keyword>
<proteinExistence type="predicted"/>
<keyword evidence="3" id="KW-1185">Reference proteome</keyword>
<evidence type="ECO:0000313" key="2">
    <source>
        <dbReference type="EMBL" id="QDV87524.1"/>
    </source>
</evidence>
<evidence type="ECO:0008006" key="4">
    <source>
        <dbReference type="Google" id="ProtNLM"/>
    </source>
</evidence>